<comment type="caution">
    <text evidence="1">The sequence shown here is derived from an EMBL/GenBank/DDBJ whole genome shotgun (WGS) entry which is preliminary data.</text>
</comment>
<sequence>MLTKLLNGGILRFFGGKDEKEYIACVDLACLVLPFRDLVVLRWIVPAANGMSIEHV</sequence>
<reference evidence="1" key="2">
    <citation type="submission" date="2020-10" db="EMBL/GenBank/DDBJ databases">
        <authorList>
            <person name="Cooper E.A."/>
            <person name="Brenton Z.W."/>
            <person name="Flinn B.S."/>
            <person name="Jenkins J."/>
            <person name="Shu S."/>
            <person name="Flowers D."/>
            <person name="Luo F."/>
            <person name="Wang Y."/>
            <person name="Xia P."/>
            <person name="Barry K."/>
            <person name="Daum C."/>
            <person name="Lipzen A."/>
            <person name="Yoshinaga Y."/>
            <person name="Schmutz J."/>
            <person name="Saski C."/>
            <person name="Vermerris W."/>
            <person name="Kresovich S."/>
        </authorList>
    </citation>
    <scope>NUCLEOTIDE SEQUENCE</scope>
</reference>
<evidence type="ECO:0000313" key="1">
    <source>
        <dbReference type="EMBL" id="KAG0551298.1"/>
    </source>
</evidence>
<gene>
    <name evidence="1" type="ORF">BDA96_01G411300</name>
</gene>
<reference evidence="1" key="1">
    <citation type="journal article" date="2019" name="BMC Genomics">
        <title>A new reference genome for Sorghum bicolor reveals high levels of sequence similarity between sweet and grain genotypes: implications for the genetics of sugar metabolism.</title>
        <authorList>
            <person name="Cooper E.A."/>
            <person name="Brenton Z.W."/>
            <person name="Flinn B.S."/>
            <person name="Jenkins J."/>
            <person name="Shu S."/>
            <person name="Flowers D."/>
            <person name="Luo F."/>
            <person name="Wang Y."/>
            <person name="Xia P."/>
            <person name="Barry K."/>
            <person name="Daum C."/>
            <person name="Lipzen A."/>
            <person name="Yoshinaga Y."/>
            <person name="Schmutz J."/>
            <person name="Saski C."/>
            <person name="Vermerris W."/>
            <person name="Kresovich S."/>
        </authorList>
    </citation>
    <scope>NUCLEOTIDE SEQUENCE</scope>
</reference>
<dbReference type="EMBL" id="CM027680">
    <property type="protein sequence ID" value="KAG0551298.1"/>
    <property type="molecule type" value="Genomic_DNA"/>
</dbReference>
<proteinExistence type="predicted"/>
<accession>A0A921S468</accession>
<organism evidence="1 2">
    <name type="scientific">Sorghum bicolor</name>
    <name type="common">Sorghum</name>
    <name type="synonym">Sorghum vulgare</name>
    <dbReference type="NCBI Taxonomy" id="4558"/>
    <lineage>
        <taxon>Eukaryota</taxon>
        <taxon>Viridiplantae</taxon>
        <taxon>Streptophyta</taxon>
        <taxon>Embryophyta</taxon>
        <taxon>Tracheophyta</taxon>
        <taxon>Spermatophyta</taxon>
        <taxon>Magnoliopsida</taxon>
        <taxon>Liliopsida</taxon>
        <taxon>Poales</taxon>
        <taxon>Poaceae</taxon>
        <taxon>PACMAD clade</taxon>
        <taxon>Panicoideae</taxon>
        <taxon>Andropogonodae</taxon>
        <taxon>Andropogoneae</taxon>
        <taxon>Sorghinae</taxon>
        <taxon>Sorghum</taxon>
    </lineage>
</organism>
<name>A0A921S468_SORBI</name>
<protein>
    <submittedName>
        <fullName evidence="1">Uncharacterized protein</fullName>
    </submittedName>
</protein>
<evidence type="ECO:0000313" key="2">
    <source>
        <dbReference type="Proteomes" id="UP000807115"/>
    </source>
</evidence>
<dbReference type="Proteomes" id="UP000807115">
    <property type="component" value="Chromosome 1"/>
</dbReference>
<dbReference type="AlphaFoldDB" id="A0A921S468"/>